<evidence type="ECO:0000256" key="5">
    <source>
        <dbReference type="ARBA" id="ARBA00023136"/>
    </source>
</evidence>
<evidence type="ECO:0000256" key="4">
    <source>
        <dbReference type="ARBA" id="ARBA00022833"/>
    </source>
</evidence>
<accession>A0A498DIX4</accession>
<feature type="binding site" evidence="6">
    <location>
        <position position="582"/>
    </location>
    <ligand>
        <name>Zn(2+)</name>
        <dbReference type="ChEBI" id="CHEBI:29105"/>
    </ligand>
</feature>
<evidence type="ECO:0000256" key="2">
    <source>
        <dbReference type="ARBA" id="ARBA00022475"/>
    </source>
</evidence>
<keyword evidence="1 6" id="KW-0813">Transport</keyword>
<proteinExistence type="inferred from homology"/>
<gene>
    <name evidence="6" type="primary">dabA</name>
    <name evidence="7" type="ORF">D8M04_11435</name>
</gene>
<comment type="caution">
    <text evidence="7">The sequence shown here is derived from an EMBL/GenBank/DDBJ whole genome shotgun (WGS) entry which is preliminary data.</text>
</comment>
<dbReference type="Proteomes" id="UP000270219">
    <property type="component" value="Unassembled WGS sequence"/>
</dbReference>
<evidence type="ECO:0000313" key="7">
    <source>
        <dbReference type="EMBL" id="RLL45455.1"/>
    </source>
</evidence>
<dbReference type="EMBL" id="RCHR01000003">
    <property type="protein sequence ID" value="RLL45455.1"/>
    <property type="molecule type" value="Genomic_DNA"/>
</dbReference>
<feature type="binding site" evidence="6">
    <location>
        <position position="567"/>
    </location>
    <ligand>
        <name>Zn(2+)</name>
        <dbReference type="ChEBI" id="CHEBI:29105"/>
    </ligand>
</feature>
<evidence type="ECO:0000256" key="1">
    <source>
        <dbReference type="ARBA" id="ARBA00022448"/>
    </source>
</evidence>
<dbReference type="HAMAP" id="MF_01871">
    <property type="entry name" value="DabA"/>
    <property type="match status" value="1"/>
</dbReference>
<dbReference type="Pfam" id="PF10070">
    <property type="entry name" value="DabA"/>
    <property type="match status" value="1"/>
</dbReference>
<evidence type="ECO:0000313" key="8">
    <source>
        <dbReference type="Proteomes" id="UP000270219"/>
    </source>
</evidence>
<reference evidence="7 8" key="1">
    <citation type="submission" date="2018-10" db="EMBL/GenBank/DDBJ databases">
        <title>Oceanobacillus sp. YLB-02 draft genome.</title>
        <authorList>
            <person name="Yu L."/>
        </authorList>
    </citation>
    <scope>NUCLEOTIDE SEQUENCE [LARGE SCALE GENOMIC DNA]</scope>
    <source>
        <strain evidence="7 8">YLB-02</strain>
    </source>
</reference>
<keyword evidence="2 6" id="KW-1003">Cell membrane</keyword>
<keyword evidence="5 6" id="KW-0472">Membrane</keyword>
<dbReference type="PANTHER" id="PTHR38344:SF1">
    <property type="entry name" value="INORGANIC CARBON TRANSPORTER SUBUNIT DABA-RELATED"/>
    <property type="match status" value="1"/>
</dbReference>
<keyword evidence="3 6" id="KW-0479">Metal-binding</keyword>
<keyword evidence="8" id="KW-1185">Reference proteome</keyword>
<dbReference type="GO" id="GO:0008270">
    <property type="term" value="F:zinc ion binding"/>
    <property type="evidence" value="ECO:0007669"/>
    <property type="project" value="UniProtKB-UniRule"/>
</dbReference>
<organism evidence="7 8">
    <name type="scientific">Oceanobacillus piezotolerans</name>
    <dbReference type="NCBI Taxonomy" id="2448030"/>
    <lineage>
        <taxon>Bacteria</taxon>
        <taxon>Bacillati</taxon>
        <taxon>Bacillota</taxon>
        <taxon>Bacilli</taxon>
        <taxon>Bacillales</taxon>
        <taxon>Bacillaceae</taxon>
        <taxon>Oceanobacillus</taxon>
    </lineage>
</organism>
<feature type="binding site" evidence="6">
    <location>
        <position position="385"/>
    </location>
    <ligand>
        <name>Zn(2+)</name>
        <dbReference type="ChEBI" id="CHEBI:29105"/>
    </ligand>
</feature>
<dbReference type="OrthoDB" id="9805101at2"/>
<protein>
    <recommendedName>
        <fullName evidence="6">Probable inorganic carbon transporter subunit DabA</fullName>
    </recommendedName>
</protein>
<feature type="binding site" evidence="6">
    <location>
        <position position="387"/>
    </location>
    <ligand>
        <name>Zn(2+)</name>
        <dbReference type="ChEBI" id="CHEBI:29105"/>
    </ligand>
</feature>
<dbReference type="PANTHER" id="PTHR38344">
    <property type="entry name" value="UPF0753 PROTEIN AQ_863"/>
    <property type="match status" value="1"/>
</dbReference>
<comment type="subcellular location">
    <subcellularLocation>
        <location evidence="6">Cell membrane</location>
        <topology evidence="6">Peripheral membrane protein</topology>
    </subcellularLocation>
</comment>
<comment type="subunit">
    <text evidence="6">Forms a complex with DabB.</text>
</comment>
<comment type="function">
    <text evidence="6">Part of an energy-coupled inorganic carbon pump.</text>
</comment>
<name>A0A498DIX4_9BACI</name>
<dbReference type="RefSeq" id="WP_121523041.1">
    <property type="nucleotide sequence ID" value="NZ_RCHR01000003.1"/>
</dbReference>
<comment type="cofactor">
    <cofactor evidence="6">
        <name>Zn(2+)</name>
        <dbReference type="ChEBI" id="CHEBI:29105"/>
    </cofactor>
</comment>
<dbReference type="InterPro" id="IPR018752">
    <property type="entry name" value="DabA"/>
</dbReference>
<evidence type="ECO:0000256" key="3">
    <source>
        <dbReference type="ARBA" id="ARBA00022723"/>
    </source>
</evidence>
<sequence>MSSALIHQYWTREVPFEINETIQEASKVIVPYGPITAFAARHPWEKLEEETFANVARRFKEVVDVDILPSETVIQDALARGDIDTGHVEKLLNLWIRQQKIDLPFELQQAYCFHQLDRSTSSEKALPIQKELTQTLKPYLSSMKETVVNTASKQLERLGKGKIAKNLDKQMIKWSKLYLDDSQAVWRLPGKEEGFYKAWKQLIVHDPDIPAYVQMQLKDLPEEAELALYEAIRILEIPQNLVQGYLEAHLLALPGWSGMMLWRSEQSAKDASLLKEYLAVRITLEVAFMMPYLPIDLIKDNDTAELENIVRSWENWLNSHDWLALSEKEQQERIKLAYAFDSVTKQSIWLEAWERTYADKLKTHLQKGFRTKKEEAMPEAQFAFCIDVRSEPFRRALEKAGPFETFGTAGFFGLPIETCKLGEAKTHPSLPVMNKPSYRIKETAAEEAQKDYQSRLAAALSPYHTFKSMKLNLMSSVMLPDISGPWLAFKTMARSFLPSKTGVGIRKVASRLTNKPVTKLSLDRVSYADGELPTGFTEEEKVFYARQALQTMGLTENFSSLVVICGHASHSTNNPYASSLDCGACGGASSGFNARVLANLCNLPEVRAVLREEGIVIPEETVFIAAEHITTTDELKFMDIPELSGKAKIVFENIQTILPDVREEVNMRRTMELPSITSSNPIKETMRRAEDWSETRPEWGLAKNAAFIIGSRSISKHSNLHGRVFLHNYDWQKDTDGAILHSIISGPATVTQWINLQYYASTVAPHYYGSGNKTTQSVTSGIGVMQGNGSDLLTGLPWQSVMESDRALYHQPLRLLIVIQAPSSYVKRLLSNHPAFRKKVDNNWIHLVSMDADGNWIEWSSSQA</sequence>
<dbReference type="GO" id="GO:0005886">
    <property type="term" value="C:plasma membrane"/>
    <property type="evidence" value="ECO:0007669"/>
    <property type="project" value="UniProtKB-SubCell"/>
</dbReference>
<comment type="similarity">
    <text evidence="6">Belongs to the inorganic carbon transporter (TC 9.A.2) DabA family.</text>
</comment>
<keyword evidence="4 6" id="KW-0862">Zinc</keyword>
<evidence type="ECO:0000256" key="6">
    <source>
        <dbReference type="HAMAP-Rule" id="MF_01871"/>
    </source>
</evidence>
<dbReference type="AlphaFoldDB" id="A0A498DIX4"/>